<reference evidence="2" key="1">
    <citation type="submission" date="2023-11" db="EMBL/GenBank/DDBJ databases">
        <title>Genome assemblies of two species of porcelain crab, Petrolisthes cinctipes and Petrolisthes manimaculis (Anomura: Porcellanidae).</title>
        <authorList>
            <person name="Angst P."/>
        </authorList>
    </citation>
    <scope>NUCLEOTIDE SEQUENCE</scope>
    <source>
        <strain evidence="2">PB745_02</strain>
        <tissue evidence="2">Gill</tissue>
    </source>
</reference>
<accession>A0AAE1UFR4</accession>
<comment type="caution">
    <text evidence="2">The sequence shown here is derived from an EMBL/GenBank/DDBJ whole genome shotgun (WGS) entry which is preliminary data.</text>
</comment>
<organism evidence="2 3">
    <name type="scientific">Petrolisthes manimaculis</name>
    <dbReference type="NCBI Taxonomy" id="1843537"/>
    <lineage>
        <taxon>Eukaryota</taxon>
        <taxon>Metazoa</taxon>
        <taxon>Ecdysozoa</taxon>
        <taxon>Arthropoda</taxon>
        <taxon>Crustacea</taxon>
        <taxon>Multicrustacea</taxon>
        <taxon>Malacostraca</taxon>
        <taxon>Eumalacostraca</taxon>
        <taxon>Eucarida</taxon>
        <taxon>Decapoda</taxon>
        <taxon>Pleocyemata</taxon>
        <taxon>Anomura</taxon>
        <taxon>Galatheoidea</taxon>
        <taxon>Porcellanidae</taxon>
        <taxon>Petrolisthes</taxon>
    </lineage>
</organism>
<dbReference type="EMBL" id="JAWZYT010000805">
    <property type="protein sequence ID" value="KAK4318726.1"/>
    <property type="molecule type" value="Genomic_DNA"/>
</dbReference>
<dbReference type="InterPro" id="IPR015897">
    <property type="entry name" value="CHK_kinase-like"/>
</dbReference>
<protein>
    <recommendedName>
        <fullName evidence="1">CHK kinase-like domain-containing protein</fullName>
    </recommendedName>
</protein>
<evidence type="ECO:0000313" key="2">
    <source>
        <dbReference type="EMBL" id="KAK4318726.1"/>
    </source>
</evidence>
<evidence type="ECO:0000259" key="1">
    <source>
        <dbReference type="SMART" id="SM00587"/>
    </source>
</evidence>
<proteinExistence type="predicted"/>
<dbReference type="Proteomes" id="UP001292094">
    <property type="component" value="Unassembled WGS sequence"/>
</dbReference>
<name>A0AAE1UFR4_9EUCA</name>
<gene>
    <name evidence="2" type="ORF">Pmani_010298</name>
</gene>
<evidence type="ECO:0000313" key="3">
    <source>
        <dbReference type="Proteomes" id="UP001292094"/>
    </source>
</evidence>
<feature type="domain" description="CHK kinase-like" evidence="1">
    <location>
        <begin position="141"/>
        <end position="318"/>
    </location>
</feature>
<dbReference type="Pfam" id="PF02958">
    <property type="entry name" value="EcKL"/>
    <property type="match status" value="1"/>
</dbReference>
<dbReference type="Gene3D" id="3.90.1200.10">
    <property type="match status" value="1"/>
</dbReference>
<dbReference type="PANTHER" id="PTHR11012">
    <property type="entry name" value="PROTEIN KINASE-LIKE DOMAIN-CONTAINING"/>
    <property type="match status" value="1"/>
</dbReference>
<dbReference type="SMART" id="SM00587">
    <property type="entry name" value="CHK"/>
    <property type="match status" value="1"/>
</dbReference>
<keyword evidence="3" id="KW-1185">Reference proteome</keyword>
<dbReference type="AlphaFoldDB" id="A0AAE1UFR4"/>
<dbReference type="PANTHER" id="PTHR11012:SF30">
    <property type="entry name" value="PROTEIN KINASE-LIKE DOMAIN-CONTAINING"/>
    <property type="match status" value="1"/>
</dbReference>
<dbReference type="SUPFAM" id="SSF56112">
    <property type="entry name" value="Protein kinase-like (PK-like)"/>
    <property type="match status" value="1"/>
</dbReference>
<sequence>MNETTLLPLVSPKHLSKQWLEELLSYDLGHSVKITEWTVKSPEVSNGFLSEIGFVRVKFFSSEEKETCPRTEKSVSLVLKCMPKEPNQGEFVRKFDLARHEVDFYKYTKSEEFITFCKKSDLSHPVPKMFWGGQNNDVFTIVLQDLSTRNFRVMIEPEGNSLEQLKCTLSSIAIIHAVGLATLCHHDHYFNFPRKKRTGIMIENVRAGIKQQIKMFAGNRIASTLEAVLTKVVDLINVASRYPLLNTLIHNDLWIGNVMINQDDTTISIIDWQFINLGNPVCDIVTLLFLSGKPSAYQQHLTELLNCYWNTFEQAMKKNNVPHLSKQWLEELLSYDLGHSVKITEWTVKSPEVSNGFLS</sequence>
<dbReference type="InterPro" id="IPR011009">
    <property type="entry name" value="Kinase-like_dom_sf"/>
</dbReference>
<dbReference type="InterPro" id="IPR004119">
    <property type="entry name" value="EcKL"/>
</dbReference>